<name>X0UP82_9ZZZZ</name>
<dbReference type="AlphaFoldDB" id="X0UP82"/>
<accession>X0UP82</accession>
<proteinExistence type="predicted"/>
<sequence>MSKSVALVRHRKPPSQTWRTFLDNFRGVLSSPFGNVSEAAGDAITRFTPCPRTVPAFYDKVTP</sequence>
<evidence type="ECO:0000313" key="1">
    <source>
        <dbReference type="EMBL" id="GAG01082.1"/>
    </source>
</evidence>
<organism evidence="1">
    <name type="scientific">marine sediment metagenome</name>
    <dbReference type="NCBI Taxonomy" id="412755"/>
    <lineage>
        <taxon>unclassified sequences</taxon>
        <taxon>metagenomes</taxon>
        <taxon>ecological metagenomes</taxon>
    </lineage>
</organism>
<comment type="caution">
    <text evidence="1">The sequence shown here is derived from an EMBL/GenBank/DDBJ whole genome shotgun (WGS) entry which is preliminary data.</text>
</comment>
<reference evidence="1" key="1">
    <citation type="journal article" date="2014" name="Front. Microbiol.">
        <title>High frequency of phylogenetically diverse reductive dehalogenase-homologous genes in deep subseafloor sedimentary metagenomes.</title>
        <authorList>
            <person name="Kawai M."/>
            <person name="Futagami T."/>
            <person name="Toyoda A."/>
            <person name="Takaki Y."/>
            <person name="Nishi S."/>
            <person name="Hori S."/>
            <person name="Arai W."/>
            <person name="Tsubouchi T."/>
            <person name="Morono Y."/>
            <person name="Uchiyama I."/>
            <person name="Ito T."/>
            <person name="Fujiyama A."/>
            <person name="Inagaki F."/>
            <person name="Takami H."/>
        </authorList>
    </citation>
    <scope>NUCLEOTIDE SEQUENCE</scope>
    <source>
        <strain evidence="1">Expedition CK06-06</strain>
    </source>
</reference>
<gene>
    <name evidence="1" type="ORF">S01H1_45550</name>
</gene>
<dbReference type="EMBL" id="BARS01029113">
    <property type="protein sequence ID" value="GAG01082.1"/>
    <property type="molecule type" value="Genomic_DNA"/>
</dbReference>
<protein>
    <submittedName>
        <fullName evidence="1">Uncharacterized protein</fullName>
    </submittedName>
</protein>